<dbReference type="Pfam" id="PF04392">
    <property type="entry name" value="ABC_sub_bind"/>
    <property type="match status" value="1"/>
</dbReference>
<comment type="caution">
    <text evidence="2">The sequence shown here is derived from an EMBL/GenBank/DDBJ whole genome shotgun (WGS) entry which is preliminary data.</text>
</comment>
<feature type="chain" id="PRO_5039912229" evidence="1">
    <location>
        <begin position="21"/>
        <end position="335"/>
    </location>
</feature>
<dbReference type="SUPFAM" id="SSF53822">
    <property type="entry name" value="Periplasmic binding protein-like I"/>
    <property type="match status" value="1"/>
</dbReference>
<dbReference type="PANTHER" id="PTHR35271">
    <property type="entry name" value="ABC TRANSPORTER, SUBSTRATE-BINDING LIPOPROTEIN-RELATED"/>
    <property type="match status" value="1"/>
</dbReference>
<keyword evidence="3" id="KW-1185">Reference proteome</keyword>
<accession>A0A9J6RBU4</accession>
<evidence type="ECO:0000256" key="1">
    <source>
        <dbReference type="SAM" id="SignalP"/>
    </source>
</evidence>
<reference evidence="2" key="1">
    <citation type="submission" date="2022-11" db="EMBL/GenBank/DDBJ databases">
        <title>WGS of Natronobacillus azotifigens 24KS-1, an anaerobic diazotrophic haloalkaliphile from soda-rich habitats.</title>
        <authorList>
            <person name="Sorokin D.Y."/>
            <person name="Merkel A.Y."/>
        </authorList>
    </citation>
    <scope>NUCLEOTIDE SEQUENCE</scope>
    <source>
        <strain evidence="2">24KS-1</strain>
    </source>
</reference>
<evidence type="ECO:0000313" key="2">
    <source>
        <dbReference type="EMBL" id="MCZ0702772.1"/>
    </source>
</evidence>
<dbReference type="Gene3D" id="3.40.50.2300">
    <property type="match status" value="2"/>
</dbReference>
<feature type="signal peptide" evidence="1">
    <location>
        <begin position="1"/>
        <end position="20"/>
    </location>
</feature>
<gene>
    <name evidence="2" type="ORF">OWO01_06075</name>
</gene>
<keyword evidence="1" id="KW-0732">Signal</keyword>
<dbReference type="Proteomes" id="UP001084197">
    <property type="component" value="Unassembled WGS sequence"/>
</dbReference>
<dbReference type="AlphaFoldDB" id="A0A9J6RBU4"/>
<protein>
    <submittedName>
        <fullName evidence="2">ABC transporter substrate-binding protein</fullName>
    </submittedName>
</protein>
<dbReference type="PANTHER" id="PTHR35271:SF1">
    <property type="entry name" value="ABC TRANSPORTER, SUBSTRATE-BINDING LIPOPROTEIN"/>
    <property type="match status" value="1"/>
</dbReference>
<dbReference type="RefSeq" id="WP_268779539.1">
    <property type="nucleotide sequence ID" value="NZ_JAPRAT010000008.1"/>
</dbReference>
<dbReference type="EMBL" id="JAPRAT010000008">
    <property type="protein sequence ID" value="MCZ0702772.1"/>
    <property type="molecule type" value="Genomic_DNA"/>
</dbReference>
<proteinExistence type="predicted"/>
<dbReference type="InterPro" id="IPR028082">
    <property type="entry name" value="Peripla_BP_I"/>
</dbReference>
<dbReference type="CDD" id="cd06325">
    <property type="entry name" value="PBP1_ABC_unchar_transporter"/>
    <property type="match status" value="1"/>
</dbReference>
<organism evidence="2 3">
    <name type="scientific">Natronobacillus azotifigens</name>
    <dbReference type="NCBI Taxonomy" id="472978"/>
    <lineage>
        <taxon>Bacteria</taxon>
        <taxon>Bacillati</taxon>
        <taxon>Bacillota</taxon>
        <taxon>Bacilli</taxon>
        <taxon>Bacillales</taxon>
        <taxon>Bacillaceae</taxon>
        <taxon>Natronobacillus</taxon>
    </lineage>
</organism>
<evidence type="ECO:0000313" key="3">
    <source>
        <dbReference type="Proteomes" id="UP001084197"/>
    </source>
</evidence>
<name>A0A9J6RBU4_9BACI</name>
<sequence>MKKKYWFTLFAIISMLFLTACGSDDNTGRTNETENGNETTETYKIGASQFVEHPSLDAAYEGFQAAIADAGLDVEYDLQSAQADQNNTGTIAQNFVADDVDLIFANATPSAQAALQATREIPIVFTSVTDAVGSGLVDAMDQPGDNITGVMDMHPDAIIETIAFIEEYFAGVNIGVVYNAGESNSVTQIEHVEAAIEGTSLSLTERTVSTSAEVQQAATSLVGDADVIMIITDNTVVSALESVISVANEQQIPLFVGEPDSLERGGFATFGIDYYTIGYRAGEMAVEILTGAKAPSDIHVEYPPEMQLFINRDAAEKQGVEWNSTWDDIASFIEE</sequence>
<dbReference type="PROSITE" id="PS51257">
    <property type="entry name" value="PROKAR_LIPOPROTEIN"/>
    <property type="match status" value="1"/>
</dbReference>
<dbReference type="InterPro" id="IPR007487">
    <property type="entry name" value="ABC_transpt-TYRBP-like"/>
</dbReference>